<dbReference type="PANTHER" id="PTHR34595">
    <property type="entry name" value="BLR5612 PROTEIN"/>
    <property type="match status" value="1"/>
</dbReference>
<dbReference type="InterPro" id="IPR025841">
    <property type="entry name" value="CP_ATPgrasp_2"/>
</dbReference>
<evidence type="ECO:0000259" key="1">
    <source>
        <dbReference type="Pfam" id="PF04168"/>
    </source>
</evidence>
<keyword evidence="4" id="KW-1185">Reference proteome</keyword>
<dbReference type="PANTHER" id="PTHR34595:SF2">
    <property type="entry name" value="BLR2978 PROTEIN"/>
    <property type="match status" value="1"/>
</dbReference>
<evidence type="ECO:0000259" key="2">
    <source>
        <dbReference type="Pfam" id="PF14403"/>
    </source>
</evidence>
<reference evidence="4" key="1">
    <citation type="journal article" date="2019" name="J. Bacteriol.">
        <title>A Mutagenic Screen Identifies a TonB-Dependent Receptor Required for the Lanthanide Metal Switch in the Type I Methanotroph 'Methylotuvimicrobium buryatense' 5GB1C.</title>
        <authorList>
            <person name="Groom J.D."/>
            <person name="Ford S.M."/>
            <person name="Pesesky M.W."/>
            <person name="Lidstrom M.E."/>
        </authorList>
    </citation>
    <scope>NUCLEOTIDE SEQUENCE [LARGE SCALE GENOMIC DNA]</scope>
    <source>
        <strain evidence="4">5GB1C</strain>
    </source>
</reference>
<dbReference type="Proteomes" id="UP000305881">
    <property type="component" value="Chromosome"/>
</dbReference>
<dbReference type="Gene3D" id="3.30.1490.270">
    <property type="match status" value="1"/>
</dbReference>
<dbReference type="InterPro" id="IPR007296">
    <property type="entry name" value="DUF403"/>
</dbReference>
<sequence length="854" mass="96149">MNSVLAKEIGAQHYATQLTGYDEMYANKGKVLPYWEHFMKSIEQIGRDELEHRRREAQRLLRENGVTYNIYTDAQSLSRPWKLDPIPLLISSEEWAVIEAGLIQRAELFNLILKDIYGEQSLLKKGLLPVELVYGHEGFLRPCVGTLPDTERQLFLYSANLARGPDGRMWVLDDRTQAPSGAGYALENRSVMTRVLPDLFGESQVHRLAGFFRALRTGLANRSPTSRADSRIVVLTPGPFNETYFEHAYLSSQLGYTLAQGDDLTVRDGRVWLKSVQGLQQVDVILRRVDDSFCDPLELKSISRLGVAGLLEAVRRGNVAVANPLGSSVLENNALLAFLPRLSRHLLGQELLLPSVATWWCGQRRECNFVLENLGRLVIKQIDRTSGIHAVFGANLSSQEKSRLRAAILAKPYLYVGQEQVGFSTVPAFVDGQIAPRNAILRNFVVASEDGYQAMPGGLTRVSPLKDNLVVSNQAGGISKDTWVLADQPDQQVSIWLQPRRDHIVEAINEPLPSRAADNLYWVGRNLERIEAAARLLRTVLQRWREAQDYTEYSDADCLKTLLRALTHVTVTYPGFVKSDPSLLTNPLPELTALVKDAERHGTIPSSIHAFTQSAFSIRDLWSQDTWRSIDDIRHCWRAGTFNQPLEIGALQSKLDDLISAIVAFTGLTSESMTREAGWLMLDGGRRLERCLSLIALLRATVVIKQEESTQYQLLEAVLMTTDSLSIYQRRYRSFVQLPMVLELLVLDQTHPRSLVYQLNQLYDYVKALPRERGKVRISAEEKLVLEAFTKIRLIDIAALTKSQGDSVVYSALEEVLADTSKLMWRTSEMIAKAYFSHAEGPHQLNPTQLEDEL</sequence>
<dbReference type="SUPFAM" id="SSF56059">
    <property type="entry name" value="Glutathione synthetase ATP-binding domain-like"/>
    <property type="match status" value="1"/>
</dbReference>
<protein>
    <submittedName>
        <fullName evidence="3">Uncharacterized protein</fullName>
    </submittedName>
</protein>
<dbReference type="OrthoDB" id="9804079at2"/>
<dbReference type="RefSeq" id="WP_017840843.1">
    <property type="nucleotide sequence ID" value="NZ_CP035467.1"/>
</dbReference>
<feature type="domain" description="Circularly permuted ATP-grasp type 2" evidence="2">
    <location>
        <begin position="87"/>
        <end position="463"/>
    </location>
</feature>
<accession>A0A4P9ULX3</accession>
<proteinExistence type="predicted"/>
<dbReference type="InterPro" id="IPR051680">
    <property type="entry name" value="ATP-dep_Glu-Cys_Ligase-2"/>
</dbReference>
<dbReference type="STRING" id="675511.GCA_000341735_02326"/>
<gene>
    <name evidence="3" type="ORF">EQU24_03420</name>
</gene>
<evidence type="ECO:0000313" key="4">
    <source>
        <dbReference type="Proteomes" id="UP000305881"/>
    </source>
</evidence>
<dbReference type="Pfam" id="PF04168">
    <property type="entry name" value="Alpha-E"/>
    <property type="match status" value="1"/>
</dbReference>
<dbReference type="EMBL" id="CP035467">
    <property type="protein sequence ID" value="QCW81403.1"/>
    <property type="molecule type" value="Genomic_DNA"/>
</dbReference>
<feature type="domain" description="DUF403" evidence="1">
    <location>
        <begin position="512"/>
        <end position="836"/>
    </location>
</feature>
<dbReference type="Gene3D" id="3.40.50.11290">
    <property type="match status" value="1"/>
</dbReference>
<dbReference type="Pfam" id="PF14403">
    <property type="entry name" value="CP_ATPgrasp_2"/>
    <property type="match status" value="1"/>
</dbReference>
<evidence type="ECO:0000313" key="3">
    <source>
        <dbReference type="EMBL" id="QCW81403.1"/>
    </source>
</evidence>
<dbReference type="KEGG" id="mbur:EQU24_03420"/>
<name>A0A4P9ULX3_METBY</name>
<dbReference type="AlphaFoldDB" id="A0A4P9ULX3"/>
<organism evidence="3 4">
    <name type="scientific">Methylotuvimicrobium buryatense</name>
    <name type="common">Methylomicrobium buryatense</name>
    <dbReference type="NCBI Taxonomy" id="95641"/>
    <lineage>
        <taxon>Bacteria</taxon>
        <taxon>Pseudomonadati</taxon>
        <taxon>Pseudomonadota</taxon>
        <taxon>Gammaproteobacteria</taxon>
        <taxon>Methylococcales</taxon>
        <taxon>Methylococcaceae</taxon>
        <taxon>Methylotuvimicrobium</taxon>
    </lineage>
</organism>